<dbReference type="CDD" id="cd03801">
    <property type="entry name" value="GT4_PimA-like"/>
    <property type="match status" value="1"/>
</dbReference>
<dbReference type="AlphaFoldDB" id="A0A9D5P8A3"/>
<sequence length="378" mass="43487">MKRNKIVIGYVCESNPYEDKTAWSGLNYKIRESIENAGFNVIWLDCRPNGRLSKLCRLWNEFFHGKNTMFEHTRFFFKLRAKAVNRAELEKCDVLFFPRGAQMMNYLNTNIPYIYYSDATFQLLCGYYWASLSKWQYRIGNTLEAYAISNSRINIRASHWAANSVVKDYCFKAEHTYVLGFGANLDDKDIIPVKPYEGHGRLNILFSGVDWERKGAEIAIKTVEILNEKGIDAHLLIVGIMSFPKQYINHPFIENIGYLNKSVSSQYFKYIETIKRCHLFLLPTKAECAGIVFGECSAFGIPVFTYDTGGIGDYVINDKNGYRLPETAGPSEFADKILSTINGLKLVQLHDECIKLYLDKLSWANWSKGFSELLNREL</sequence>
<dbReference type="EMBL" id="SUYC01000007">
    <property type="protein sequence ID" value="MBE6270821.1"/>
    <property type="molecule type" value="Genomic_DNA"/>
</dbReference>
<dbReference type="PANTHER" id="PTHR12526">
    <property type="entry name" value="GLYCOSYLTRANSFERASE"/>
    <property type="match status" value="1"/>
</dbReference>
<accession>A0A9D5P8A3</accession>
<protein>
    <submittedName>
        <fullName evidence="2">Glycosyltransferase family 4 protein</fullName>
    </submittedName>
</protein>
<gene>
    <name evidence="2" type="ORF">E7101_07705</name>
</gene>
<proteinExistence type="predicted"/>
<dbReference type="Pfam" id="PF00534">
    <property type="entry name" value="Glycos_transf_1"/>
    <property type="match status" value="1"/>
</dbReference>
<dbReference type="SUPFAM" id="SSF53756">
    <property type="entry name" value="UDP-Glycosyltransferase/glycogen phosphorylase"/>
    <property type="match status" value="1"/>
</dbReference>
<evidence type="ECO:0000313" key="2">
    <source>
        <dbReference type="EMBL" id="MBE6270821.1"/>
    </source>
</evidence>
<evidence type="ECO:0000313" key="3">
    <source>
        <dbReference type="Proteomes" id="UP000806522"/>
    </source>
</evidence>
<dbReference type="Proteomes" id="UP000806522">
    <property type="component" value="Unassembled WGS sequence"/>
</dbReference>
<organism evidence="2 3">
    <name type="scientific">Xylanibacter ruminicola</name>
    <name type="common">Prevotella ruminicola</name>
    <dbReference type="NCBI Taxonomy" id="839"/>
    <lineage>
        <taxon>Bacteria</taxon>
        <taxon>Pseudomonadati</taxon>
        <taxon>Bacteroidota</taxon>
        <taxon>Bacteroidia</taxon>
        <taxon>Bacteroidales</taxon>
        <taxon>Prevotellaceae</taxon>
        <taxon>Xylanibacter</taxon>
    </lineage>
</organism>
<evidence type="ECO:0000259" key="1">
    <source>
        <dbReference type="Pfam" id="PF00534"/>
    </source>
</evidence>
<feature type="domain" description="Glycosyl transferase family 1" evidence="1">
    <location>
        <begin position="198"/>
        <end position="342"/>
    </location>
</feature>
<dbReference type="PANTHER" id="PTHR12526:SF637">
    <property type="entry name" value="GLYCOSYLTRANSFERASE EPSF-RELATED"/>
    <property type="match status" value="1"/>
</dbReference>
<name>A0A9D5P8A3_XYLRU</name>
<dbReference type="GO" id="GO:0016757">
    <property type="term" value="F:glycosyltransferase activity"/>
    <property type="evidence" value="ECO:0007669"/>
    <property type="project" value="InterPro"/>
</dbReference>
<comment type="caution">
    <text evidence="2">The sequence shown here is derived from an EMBL/GenBank/DDBJ whole genome shotgun (WGS) entry which is preliminary data.</text>
</comment>
<dbReference type="InterPro" id="IPR001296">
    <property type="entry name" value="Glyco_trans_1"/>
</dbReference>
<reference evidence="2" key="1">
    <citation type="submission" date="2019-04" db="EMBL/GenBank/DDBJ databases">
        <title>Evolution of Biomass-Degrading Anaerobic Consortia Revealed by Metagenomics.</title>
        <authorList>
            <person name="Peng X."/>
        </authorList>
    </citation>
    <scope>NUCLEOTIDE SEQUENCE</scope>
    <source>
        <strain evidence="2">SIG140</strain>
    </source>
</reference>
<dbReference type="Gene3D" id="3.40.50.2000">
    <property type="entry name" value="Glycogen Phosphorylase B"/>
    <property type="match status" value="2"/>
</dbReference>